<reference evidence="2 3" key="1">
    <citation type="submission" date="2018-10" db="EMBL/GenBank/DDBJ databases">
        <title>A high-quality apple genome assembly.</title>
        <authorList>
            <person name="Hu J."/>
        </authorList>
    </citation>
    <scope>NUCLEOTIDE SEQUENCE [LARGE SCALE GENOMIC DNA]</scope>
    <source>
        <strain evidence="3">cv. HFTH1</strain>
        <tissue evidence="2">Young leaf</tissue>
    </source>
</reference>
<dbReference type="Proteomes" id="UP000290289">
    <property type="component" value="Chromosome 4"/>
</dbReference>
<dbReference type="SUPFAM" id="SSF51197">
    <property type="entry name" value="Clavaminate synthase-like"/>
    <property type="match status" value="1"/>
</dbReference>
<evidence type="ECO:0000313" key="2">
    <source>
        <dbReference type="EMBL" id="RXI00871.1"/>
    </source>
</evidence>
<evidence type="ECO:0000313" key="3">
    <source>
        <dbReference type="Proteomes" id="UP000290289"/>
    </source>
</evidence>
<sequence>MSRAWEPFRPTYLLTILLQDDVGGLQVLMSDKKWVGIRPVQSSFLNIGDTLELGPILPSLTALLSSWIQKSTLESMSPSLGGDFKKQLLVQNRVVGNSCLRIEWYIISK</sequence>
<name>A0A498JZU0_MALDO</name>
<dbReference type="Gene3D" id="2.60.120.330">
    <property type="entry name" value="B-lactam Antibiotic, Isopenicillin N Synthase, Chain"/>
    <property type="match status" value="1"/>
</dbReference>
<keyword evidence="3" id="KW-1185">Reference proteome</keyword>
<feature type="domain" description="Isopenicillin N synthase-like Fe(2+) 2OG dioxygenase" evidence="1">
    <location>
        <begin position="13"/>
        <end position="53"/>
    </location>
</feature>
<dbReference type="STRING" id="3750.A0A498JZU0"/>
<dbReference type="InterPro" id="IPR027443">
    <property type="entry name" value="IPNS-like_sf"/>
</dbReference>
<comment type="caution">
    <text evidence="2">The sequence shown here is derived from an EMBL/GenBank/DDBJ whole genome shotgun (WGS) entry which is preliminary data.</text>
</comment>
<dbReference type="AlphaFoldDB" id="A0A498JZU0"/>
<gene>
    <name evidence="2" type="ORF">DVH24_001105</name>
</gene>
<organism evidence="2 3">
    <name type="scientific">Malus domestica</name>
    <name type="common">Apple</name>
    <name type="synonym">Pyrus malus</name>
    <dbReference type="NCBI Taxonomy" id="3750"/>
    <lineage>
        <taxon>Eukaryota</taxon>
        <taxon>Viridiplantae</taxon>
        <taxon>Streptophyta</taxon>
        <taxon>Embryophyta</taxon>
        <taxon>Tracheophyta</taxon>
        <taxon>Spermatophyta</taxon>
        <taxon>Magnoliopsida</taxon>
        <taxon>eudicotyledons</taxon>
        <taxon>Gunneridae</taxon>
        <taxon>Pentapetalae</taxon>
        <taxon>rosids</taxon>
        <taxon>fabids</taxon>
        <taxon>Rosales</taxon>
        <taxon>Rosaceae</taxon>
        <taxon>Amygdaloideae</taxon>
        <taxon>Maleae</taxon>
        <taxon>Malus</taxon>
    </lineage>
</organism>
<dbReference type="Pfam" id="PF03171">
    <property type="entry name" value="2OG-FeII_Oxy"/>
    <property type="match status" value="1"/>
</dbReference>
<evidence type="ECO:0000259" key="1">
    <source>
        <dbReference type="Pfam" id="PF03171"/>
    </source>
</evidence>
<accession>A0A498JZU0</accession>
<dbReference type="EMBL" id="RDQH01000330">
    <property type="protein sequence ID" value="RXI00871.1"/>
    <property type="molecule type" value="Genomic_DNA"/>
</dbReference>
<proteinExistence type="predicted"/>
<dbReference type="InterPro" id="IPR044861">
    <property type="entry name" value="IPNS-like_FE2OG_OXY"/>
</dbReference>
<protein>
    <recommendedName>
        <fullName evidence="1">Isopenicillin N synthase-like Fe(2+) 2OG dioxygenase domain-containing protein</fullName>
    </recommendedName>
</protein>